<dbReference type="PRINTS" id="PR00119">
    <property type="entry name" value="CATATPASE"/>
</dbReference>
<comment type="similarity">
    <text evidence="3 19">Belongs to the cation transport ATPase (P-type) (TC 3.A.3) family. Type IV subfamily.</text>
</comment>
<evidence type="ECO:0000256" key="13">
    <source>
        <dbReference type="ARBA" id="ARBA00023136"/>
    </source>
</evidence>
<comment type="catalytic activity">
    <reaction evidence="15">
        <text>a 1,2-diacyl-sn-glycero-3-phosphoethanolamine(out) + ATP + H2O = a 1,2-diacyl-sn-glycero-3-phosphoethanolamine(in) + ADP + phosphate + H(+)</text>
        <dbReference type="Rhea" id="RHEA:66132"/>
        <dbReference type="ChEBI" id="CHEBI:15377"/>
        <dbReference type="ChEBI" id="CHEBI:15378"/>
        <dbReference type="ChEBI" id="CHEBI:30616"/>
        <dbReference type="ChEBI" id="CHEBI:43474"/>
        <dbReference type="ChEBI" id="CHEBI:64612"/>
        <dbReference type="ChEBI" id="CHEBI:456216"/>
    </reaction>
    <physiologicalReaction direction="left-to-right" evidence="15">
        <dbReference type="Rhea" id="RHEA:66133"/>
    </physiologicalReaction>
</comment>
<dbReference type="SFLD" id="SFLDG00002">
    <property type="entry name" value="C1.7:_P-type_atpase_like"/>
    <property type="match status" value="1"/>
</dbReference>
<dbReference type="PANTHER" id="PTHR24092">
    <property type="entry name" value="PROBABLE PHOSPHOLIPID-TRANSPORTING ATPASE"/>
    <property type="match status" value="1"/>
</dbReference>
<gene>
    <name evidence="24" type="primary">NEO1</name>
    <name evidence="24" type="ORF">FOA43_002888</name>
</gene>
<dbReference type="GeneID" id="62196289"/>
<dbReference type="KEGG" id="bnn:FOA43_002888"/>
<feature type="domain" description="P-type ATPase A" evidence="21">
    <location>
        <begin position="300"/>
        <end position="428"/>
    </location>
</feature>
<feature type="binding site" evidence="18">
    <location>
        <position position="917"/>
    </location>
    <ligand>
        <name>Mg(2+)</name>
        <dbReference type="ChEBI" id="CHEBI:18420"/>
    </ligand>
</feature>
<keyword evidence="10 19" id="KW-1278">Translocase</keyword>
<feature type="transmembrane region" description="Helical" evidence="19">
    <location>
        <begin position="978"/>
        <end position="1001"/>
    </location>
</feature>
<dbReference type="EC" id="7.6.2.1" evidence="19"/>
<evidence type="ECO:0000259" key="21">
    <source>
        <dbReference type="Pfam" id="PF00122"/>
    </source>
</evidence>
<dbReference type="SUPFAM" id="SSF81660">
    <property type="entry name" value="Metal cation-transporting ATPase, ATP-binding domain N"/>
    <property type="match status" value="1"/>
</dbReference>
<keyword evidence="5 19" id="KW-0812">Transmembrane</keyword>
<feature type="binding site" evidence="17">
    <location>
        <position position="803"/>
    </location>
    <ligand>
        <name>ATP</name>
        <dbReference type="ChEBI" id="CHEBI:30616"/>
    </ligand>
</feature>
<dbReference type="PANTHER" id="PTHR24092:SF5">
    <property type="entry name" value="PHOSPHOLIPID-TRANSPORTING ATPASE"/>
    <property type="match status" value="1"/>
</dbReference>
<dbReference type="OrthoDB" id="377733at2759"/>
<dbReference type="GO" id="GO:0016887">
    <property type="term" value="F:ATP hydrolysis activity"/>
    <property type="evidence" value="ECO:0007669"/>
    <property type="project" value="InterPro"/>
</dbReference>
<dbReference type="SUPFAM" id="SSF81665">
    <property type="entry name" value="Calcium ATPase, transmembrane domain M"/>
    <property type="match status" value="1"/>
</dbReference>
<dbReference type="SUPFAM" id="SSF56784">
    <property type="entry name" value="HAD-like"/>
    <property type="match status" value="1"/>
</dbReference>
<evidence type="ECO:0000256" key="19">
    <source>
        <dbReference type="RuleBase" id="RU362033"/>
    </source>
</evidence>
<dbReference type="SFLD" id="SFLDS00003">
    <property type="entry name" value="Haloacid_Dehalogenase"/>
    <property type="match status" value="1"/>
</dbReference>
<feature type="transmembrane region" description="Helical" evidence="19">
    <location>
        <begin position="1139"/>
        <end position="1164"/>
    </location>
</feature>
<dbReference type="InterPro" id="IPR023214">
    <property type="entry name" value="HAD_sf"/>
</dbReference>
<feature type="binding site" evidence="17">
    <location>
        <position position="720"/>
    </location>
    <ligand>
        <name>ATP</name>
        <dbReference type="ChEBI" id="CHEBI:30616"/>
    </ligand>
</feature>
<dbReference type="Pfam" id="PF16212">
    <property type="entry name" value="PhoLip_ATPase_C"/>
    <property type="match status" value="1"/>
</dbReference>
<evidence type="ECO:0000256" key="9">
    <source>
        <dbReference type="ARBA" id="ARBA00022842"/>
    </source>
</evidence>
<feature type="compositionally biased region" description="Polar residues" evidence="20">
    <location>
        <begin position="28"/>
        <end position="38"/>
    </location>
</feature>
<feature type="binding site" evidence="17">
    <location>
        <position position="540"/>
    </location>
    <ligand>
        <name>ATP</name>
        <dbReference type="ChEBI" id="CHEBI:30616"/>
    </ligand>
</feature>
<feature type="transmembrane region" description="Helical" evidence="19">
    <location>
        <begin position="1007"/>
        <end position="1026"/>
    </location>
</feature>
<name>A0A875S3R0_EENNA</name>
<feature type="binding site" evidence="17">
    <location>
        <position position="667"/>
    </location>
    <ligand>
        <name>ATP</name>
        <dbReference type="ChEBI" id="CHEBI:30616"/>
    </ligand>
</feature>
<evidence type="ECO:0000256" key="8">
    <source>
        <dbReference type="ARBA" id="ARBA00022840"/>
    </source>
</evidence>
<feature type="binding site" evidence="17">
    <location>
        <position position="897"/>
    </location>
    <ligand>
        <name>ATP</name>
        <dbReference type="ChEBI" id="CHEBI:30616"/>
    </ligand>
</feature>
<feature type="binding site" evidence="17">
    <location>
        <position position="801"/>
    </location>
    <ligand>
        <name>ATP</name>
        <dbReference type="ChEBI" id="CHEBI:30616"/>
    </ligand>
</feature>
<proteinExistence type="inferred from homology"/>
<keyword evidence="8 17" id="KW-0067">ATP-binding</keyword>
<keyword evidence="9 18" id="KW-0460">Magnesium</keyword>
<dbReference type="InterPro" id="IPR023298">
    <property type="entry name" value="ATPase_P-typ_TM_dom_sf"/>
</dbReference>
<dbReference type="InterPro" id="IPR008250">
    <property type="entry name" value="ATPase_P-typ_transduc_dom_A_sf"/>
</dbReference>
<comment type="catalytic activity">
    <reaction evidence="14 19">
        <text>ATP + H2O + phospholipidSide 1 = ADP + phosphate + phospholipidSide 2.</text>
        <dbReference type="EC" id="7.6.2.1"/>
    </reaction>
</comment>
<dbReference type="InterPro" id="IPR032631">
    <property type="entry name" value="P-type_ATPase_N"/>
</dbReference>
<dbReference type="EMBL" id="CP064814">
    <property type="protein sequence ID" value="QPG75533.1"/>
    <property type="molecule type" value="Genomic_DNA"/>
</dbReference>
<feature type="compositionally biased region" description="Low complexity" evidence="20">
    <location>
        <begin position="161"/>
        <end position="181"/>
    </location>
</feature>
<organism evidence="24 25">
    <name type="scientific">Eeniella nana</name>
    <name type="common">Yeast</name>
    <name type="synonym">Brettanomyces nanus</name>
    <dbReference type="NCBI Taxonomy" id="13502"/>
    <lineage>
        <taxon>Eukaryota</taxon>
        <taxon>Fungi</taxon>
        <taxon>Dikarya</taxon>
        <taxon>Ascomycota</taxon>
        <taxon>Saccharomycotina</taxon>
        <taxon>Pichiomycetes</taxon>
        <taxon>Pichiales</taxon>
        <taxon>Pichiaceae</taxon>
        <taxon>Brettanomyces</taxon>
    </lineage>
</organism>
<feature type="binding site" evidence="18">
    <location>
        <position position="538"/>
    </location>
    <ligand>
        <name>Mg(2+)</name>
        <dbReference type="ChEBI" id="CHEBI:18420"/>
    </ligand>
</feature>
<evidence type="ECO:0000259" key="22">
    <source>
        <dbReference type="Pfam" id="PF16209"/>
    </source>
</evidence>
<feature type="binding site" evidence="17">
    <location>
        <position position="539"/>
    </location>
    <ligand>
        <name>ATP</name>
        <dbReference type="ChEBI" id="CHEBI:30616"/>
    </ligand>
</feature>
<dbReference type="Proteomes" id="UP000662931">
    <property type="component" value="Chromosome 3"/>
</dbReference>
<feature type="binding site" evidence="17">
    <location>
        <position position="891"/>
    </location>
    <ligand>
        <name>ATP</name>
        <dbReference type="ChEBI" id="CHEBI:30616"/>
    </ligand>
</feature>
<feature type="binding site" evidence="18">
    <location>
        <position position="921"/>
    </location>
    <ligand>
        <name>Mg(2+)</name>
        <dbReference type="ChEBI" id="CHEBI:18420"/>
    </ligand>
</feature>
<evidence type="ECO:0000256" key="1">
    <source>
        <dbReference type="ARBA" id="ARBA00001946"/>
    </source>
</evidence>
<evidence type="ECO:0000256" key="3">
    <source>
        <dbReference type="ARBA" id="ARBA00008109"/>
    </source>
</evidence>
<feature type="transmembrane region" description="Helical" evidence="19">
    <location>
        <begin position="1056"/>
        <end position="1077"/>
    </location>
</feature>
<evidence type="ECO:0000256" key="17">
    <source>
        <dbReference type="PIRSR" id="PIRSR606539-2"/>
    </source>
</evidence>
<protein>
    <recommendedName>
        <fullName evidence="19">Phospholipid-transporting ATPase</fullName>
        <ecNumber evidence="19">7.6.2.1</ecNumber>
    </recommendedName>
</protein>
<dbReference type="SFLD" id="SFLDF00027">
    <property type="entry name" value="p-type_atpase"/>
    <property type="match status" value="1"/>
</dbReference>
<feature type="transmembrane region" description="Helical" evidence="19">
    <location>
        <begin position="1083"/>
        <end position="1102"/>
    </location>
</feature>
<dbReference type="InterPro" id="IPR036412">
    <property type="entry name" value="HAD-like_sf"/>
</dbReference>
<dbReference type="GO" id="GO:0006897">
    <property type="term" value="P:endocytosis"/>
    <property type="evidence" value="ECO:0007669"/>
    <property type="project" value="TreeGrafter"/>
</dbReference>
<dbReference type="InterPro" id="IPR001757">
    <property type="entry name" value="P_typ_ATPase"/>
</dbReference>
<evidence type="ECO:0000256" key="4">
    <source>
        <dbReference type="ARBA" id="ARBA00022448"/>
    </source>
</evidence>
<feature type="transmembrane region" description="Helical" evidence="19">
    <location>
        <begin position="259"/>
        <end position="277"/>
    </location>
</feature>
<feature type="transmembrane region" description="Helical" evidence="19">
    <location>
        <begin position="479"/>
        <end position="498"/>
    </location>
</feature>
<keyword evidence="13 19" id="KW-0472">Membrane</keyword>
<feature type="region of interest" description="Disordered" evidence="20">
    <location>
        <begin position="161"/>
        <end position="186"/>
    </location>
</feature>
<keyword evidence="12" id="KW-0445">Lipid transport</keyword>
<evidence type="ECO:0000256" key="5">
    <source>
        <dbReference type="ARBA" id="ARBA00022692"/>
    </source>
</evidence>
<dbReference type="GO" id="GO:0140346">
    <property type="term" value="F:phosphatidylserine flippase activity"/>
    <property type="evidence" value="ECO:0007669"/>
    <property type="project" value="UniProtKB-ARBA"/>
</dbReference>
<feature type="binding site" evidence="17">
    <location>
        <position position="538"/>
    </location>
    <ligand>
        <name>ATP</name>
        <dbReference type="ChEBI" id="CHEBI:30616"/>
    </ligand>
</feature>
<evidence type="ECO:0000256" key="2">
    <source>
        <dbReference type="ARBA" id="ARBA00004337"/>
    </source>
</evidence>
<feature type="domain" description="P-type ATPase N-terminal" evidence="22">
    <location>
        <begin position="209"/>
        <end position="255"/>
    </location>
</feature>
<dbReference type="Pfam" id="PF16209">
    <property type="entry name" value="PhoLip_ATPase_N"/>
    <property type="match status" value="1"/>
</dbReference>
<feature type="binding site" evidence="17">
    <location>
        <position position="691"/>
    </location>
    <ligand>
        <name>ATP</name>
        <dbReference type="ChEBI" id="CHEBI:30616"/>
    </ligand>
</feature>
<reference evidence="24" key="1">
    <citation type="submission" date="2020-10" db="EMBL/GenBank/DDBJ databases">
        <authorList>
            <person name="Roach M.J.R."/>
        </authorList>
    </citation>
    <scope>NUCLEOTIDE SEQUENCE</scope>
    <source>
        <strain evidence="24">CBS 1945</strain>
    </source>
</reference>
<evidence type="ECO:0000256" key="18">
    <source>
        <dbReference type="PIRSR" id="PIRSR606539-3"/>
    </source>
</evidence>
<evidence type="ECO:0000313" key="25">
    <source>
        <dbReference type="Proteomes" id="UP000662931"/>
    </source>
</evidence>
<keyword evidence="4" id="KW-0813">Transport</keyword>
<dbReference type="Pfam" id="PF00122">
    <property type="entry name" value="E1-E2_ATPase"/>
    <property type="match status" value="1"/>
</dbReference>
<dbReference type="GO" id="GO:0010008">
    <property type="term" value="C:endosome membrane"/>
    <property type="evidence" value="ECO:0007669"/>
    <property type="project" value="UniProtKB-SubCell"/>
</dbReference>
<dbReference type="InterPro" id="IPR032630">
    <property type="entry name" value="P_typ_ATPase_c"/>
</dbReference>
<feature type="binding site" evidence="17">
    <location>
        <position position="624"/>
    </location>
    <ligand>
        <name>ATP</name>
        <dbReference type="ChEBI" id="CHEBI:30616"/>
    </ligand>
</feature>
<dbReference type="RefSeq" id="XP_038779098.1">
    <property type="nucleotide sequence ID" value="XM_038923170.1"/>
</dbReference>
<accession>A0A875S3R0</accession>
<feature type="binding site" evidence="18">
    <location>
        <position position="540"/>
    </location>
    <ligand>
        <name>Mg(2+)</name>
        <dbReference type="ChEBI" id="CHEBI:18420"/>
    </ligand>
</feature>
<dbReference type="GO" id="GO:0005524">
    <property type="term" value="F:ATP binding"/>
    <property type="evidence" value="ECO:0007669"/>
    <property type="project" value="UniProtKB-UniRule"/>
</dbReference>
<evidence type="ECO:0000256" key="14">
    <source>
        <dbReference type="ARBA" id="ARBA00034036"/>
    </source>
</evidence>
<evidence type="ECO:0000256" key="12">
    <source>
        <dbReference type="ARBA" id="ARBA00023055"/>
    </source>
</evidence>
<dbReference type="InterPro" id="IPR023299">
    <property type="entry name" value="ATPase_P-typ_cyto_dom_N"/>
</dbReference>
<keyword evidence="11 19" id="KW-1133">Transmembrane helix</keyword>
<dbReference type="InterPro" id="IPR044492">
    <property type="entry name" value="P_typ_ATPase_HD_dom"/>
</dbReference>
<evidence type="ECO:0000313" key="24">
    <source>
        <dbReference type="EMBL" id="QPG75533.1"/>
    </source>
</evidence>
<evidence type="ECO:0000256" key="11">
    <source>
        <dbReference type="ARBA" id="ARBA00022989"/>
    </source>
</evidence>
<evidence type="ECO:0000259" key="23">
    <source>
        <dbReference type="Pfam" id="PF16212"/>
    </source>
</evidence>
<sequence>MEHLQSRLHSSNVASTSTSSSTSVNISPNDTTSSSNRFNLDRDFENTLNVALQNIDANPFLDHSRQSSTVVNSISANHSKFRIDDNDNDIDNETDSDTNEAYSLHGLNYKARNMSSSYRNDQTSSLLGDVEAARDGRRLRSAAGTSGLLFSLKDFLGIPPGSSRSKSSIQISHPHSSRPSSVHLPENCNDLPSPLKDRIINPHMDAELLPTNAISNAKYNALTFLPMTLYEQFKFFFNLYFLLVALSQAIPALRIGYLSSYVVPLAFVLTVTLFKEASDDIQRRRRDNEQNSELYEVLGSARPVRSKDLRCGDLVKLYKDVRVPADMVLVQSSESSGESFVKTDQLDGETDWKLRVACPLTQSISEEDLNSIQITAEPPSRHIHDFLGKMIYGINAVGLTVDNTAWANTVLASGSAIGCIVYTGRDTRQAMNTSAPRAKTGLLESEINRISKILCICVFILSVALVAANGFGKDWYLDIMRFLILFSTIIPVSLRVNLDLGKSVYAHQIEHDRQIPDTIVRTSTIPEDLGRIEYLLTDKTGTLTQNDMELKKLHLGSISYAGDTMDLVAECVKQMGETAPTKAKKRRDMGARVRDLVVTLAVCHNVTPTYEGGKVEYQASSPDEIAIVNFTKSVGLSLTKRDRHSITLLHAYTGRQYHYDILQMFPFNSDTKRMGIIVHDTARDEYWFLEKGADTVMSRIVQQNDWLEEETSNMASEGLRTLVVGRKKLTKTVYDEFHEKFESASASMIDRDQQMARVVTQYLEHDLELQGLTGVEDKLQENVKSSIESLRNAGIKIWMLTGDKVETARCVAVSAKLISRGQYVHVVTQLSKITSSTSAAHDVAIQQLEYLKSNPDACLLIDGESLGIYMRFYRDKFCKVVIRLPAVIACRCTPQQKADVATMIKEATNKRVCCIGDGGNDVSMIQSANVGVGIVGKEGKQASLAADFSVTQFSYLTKLLMWHGRNSYKRSAKLAQFVIHRGLLISVCQAVFSICSSFAPLALYQGWLMVGYATLYTMAPVFSLVLDYDVSEDLVTLYPELYEELTEGKSLSFKTFFVWVAVSFYQGIVMQGLSQLFVGLDEVLFTSMVAISYTALIINELIMVAFEVHTWNKTMVWTELVTLGLYIGSVPFLSDYFDLSYVASASFVWQSITILAISLVPIWAAKALSRKLRPPNYAKVQQAA</sequence>
<evidence type="ECO:0000256" key="6">
    <source>
        <dbReference type="ARBA" id="ARBA00022723"/>
    </source>
</evidence>
<dbReference type="Gene3D" id="3.40.1110.10">
    <property type="entry name" value="Calcium-transporting ATPase, cytoplasmic domain N"/>
    <property type="match status" value="1"/>
</dbReference>
<dbReference type="GO" id="GO:0000287">
    <property type="term" value="F:magnesium ion binding"/>
    <property type="evidence" value="ECO:0007669"/>
    <property type="project" value="UniProtKB-UniRule"/>
</dbReference>
<keyword evidence="25" id="KW-1185">Reference proteome</keyword>
<dbReference type="GO" id="GO:0005802">
    <property type="term" value="C:trans-Golgi network"/>
    <property type="evidence" value="ECO:0007669"/>
    <property type="project" value="TreeGrafter"/>
</dbReference>
<feature type="binding site" evidence="17">
    <location>
        <position position="921"/>
    </location>
    <ligand>
        <name>ATP</name>
        <dbReference type="ChEBI" id="CHEBI:30616"/>
    </ligand>
</feature>
<dbReference type="PROSITE" id="PS00154">
    <property type="entry name" value="ATPASE_E1_E2"/>
    <property type="match status" value="1"/>
</dbReference>
<evidence type="ECO:0000256" key="7">
    <source>
        <dbReference type="ARBA" id="ARBA00022741"/>
    </source>
</evidence>
<feature type="region of interest" description="Disordered" evidence="20">
    <location>
        <begin position="1"/>
        <end position="38"/>
    </location>
</feature>
<dbReference type="InterPro" id="IPR018303">
    <property type="entry name" value="ATPase_P-typ_P_site"/>
</dbReference>
<dbReference type="NCBIfam" id="TIGR01494">
    <property type="entry name" value="ATPase_P-type"/>
    <property type="match status" value="2"/>
</dbReference>
<dbReference type="Gene3D" id="3.40.50.1000">
    <property type="entry name" value="HAD superfamily/HAD-like"/>
    <property type="match status" value="1"/>
</dbReference>
<dbReference type="Gene3D" id="2.70.150.10">
    <property type="entry name" value="Calcium-transporting ATPase, cytoplasmic transduction domain A"/>
    <property type="match status" value="1"/>
</dbReference>
<dbReference type="GO" id="GO:0005886">
    <property type="term" value="C:plasma membrane"/>
    <property type="evidence" value="ECO:0007669"/>
    <property type="project" value="TreeGrafter"/>
</dbReference>
<feature type="transmembrane region" description="Helical" evidence="19">
    <location>
        <begin position="453"/>
        <end position="473"/>
    </location>
</feature>
<keyword evidence="7 17" id="KW-0547">Nucleotide-binding</keyword>
<dbReference type="SUPFAM" id="SSF81653">
    <property type="entry name" value="Calcium ATPase, transduction domain A"/>
    <property type="match status" value="1"/>
</dbReference>
<feature type="compositionally biased region" description="Low complexity" evidence="20">
    <location>
        <begin position="10"/>
        <end position="27"/>
    </location>
</feature>
<feature type="binding site" evidence="17">
    <location>
        <position position="802"/>
    </location>
    <ligand>
        <name>ATP</name>
        <dbReference type="ChEBI" id="CHEBI:30616"/>
    </ligand>
</feature>
<evidence type="ECO:0000256" key="10">
    <source>
        <dbReference type="ARBA" id="ARBA00022967"/>
    </source>
</evidence>
<dbReference type="GO" id="GO:0006890">
    <property type="term" value="P:retrograde vesicle-mediated transport, Golgi to endoplasmic reticulum"/>
    <property type="evidence" value="ECO:0007669"/>
    <property type="project" value="TreeGrafter"/>
</dbReference>
<keyword evidence="6 18" id="KW-0479">Metal-binding</keyword>
<dbReference type="AlphaFoldDB" id="A0A875S3R0"/>
<evidence type="ECO:0000256" key="16">
    <source>
        <dbReference type="PIRSR" id="PIRSR606539-1"/>
    </source>
</evidence>
<evidence type="ECO:0000256" key="15">
    <source>
        <dbReference type="ARBA" id="ARBA00049128"/>
    </source>
</evidence>
<dbReference type="Pfam" id="PF13246">
    <property type="entry name" value="Cation_ATPase"/>
    <property type="match status" value="1"/>
</dbReference>
<evidence type="ECO:0000256" key="20">
    <source>
        <dbReference type="SAM" id="MobiDB-lite"/>
    </source>
</evidence>
<dbReference type="InterPro" id="IPR059000">
    <property type="entry name" value="ATPase_P-type_domA"/>
</dbReference>
<comment type="subcellular location">
    <subcellularLocation>
        <location evidence="2">Endosome membrane</location>
        <topology evidence="2">Multi-pass membrane protein</topology>
    </subcellularLocation>
    <subcellularLocation>
        <location evidence="19">Membrane</location>
        <topology evidence="19">Multi-pass membrane protein</topology>
    </subcellularLocation>
</comment>
<feature type="transmembrane region" description="Helical" evidence="19">
    <location>
        <begin position="1114"/>
        <end position="1133"/>
    </location>
</feature>
<feature type="active site" description="4-aspartylphosphate intermediate" evidence="16">
    <location>
        <position position="538"/>
    </location>
</feature>
<feature type="binding site" evidence="17">
    <location>
        <position position="920"/>
    </location>
    <ligand>
        <name>ATP</name>
        <dbReference type="ChEBI" id="CHEBI:30616"/>
    </ligand>
</feature>
<dbReference type="FunFam" id="3.40.1110.10:FF:000085">
    <property type="entry name" value="Phospholipid-transporting ATPase"/>
    <property type="match status" value="1"/>
</dbReference>
<dbReference type="InterPro" id="IPR006539">
    <property type="entry name" value="P-type_ATPase_IV"/>
</dbReference>
<dbReference type="FunFam" id="3.40.50.1000:FF:000009">
    <property type="entry name" value="Phospholipid-transporting ATPase"/>
    <property type="match status" value="1"/>
</dbReference>
<dbReference type="NCBIfam" id="TIGR01652">
    <property type="entry name" value="ATPase-Plipid"/>
    <property type="match status" value="1"/>
</dbReference>
<feature type="domain" description="P-type ATPase C-terminal" evidence="23">
    <location>
        <begin position="944"/>
        <end position="1174"/>
    </location>
</feature>
<comment type="cofactor">
    <cofactor evidence="1 18">
        <name>Mg(2+)</name>
        <dbReference type="ChEBI" id="CHEBI:18420"/>
    </cofactor>
</comment>